<name>A0A2Z3HKI0_9CAUL</name>
<dbReference type="SUPFAM" id="SSF51197">
    <property type="entry name" value="Clavaminate synthase-like"/>
    <property type="match status" value="1"/>
</dbReference>
<dbReference type="EMBL" id="CP029479">
    <property type="protein sequence ID" value="AWM77033.1"/>
    <property type="molecule type" value="Genomic_DNA"/>
</dbReference>
<protein>
    <submittedName>
        <fullName evidence="3">Phytanoyl-CoA dioxygenase</fullName>
    </submittedName>
</protein>
<sequence length="277" mass="29818">MAQDADFDLEAHAGRLARDGFTVLRDFLSPGDLAEARARIDALSGAHRGRNAFEGYATERIYTLVARGAVFERMVEDPRVLALLDRFLLPGYLLTASQSIRIHPGEAAQALHTDDSFYRLPRPRPAASLTLIAAIDPFTEENGATDILPGSHLWDEARAAEAIAAGGGPGLVPAVMPAGAAIILQGNLIHRGGANRSDAPRLALTHQYCQPWARTQENFFLGIPQARAAALSPRLQALLGYEVWPPFMGHVTGSHPLKALEPGWSPPVERPGTGETD</sequence>
<gene>
    <name evidence="3" type="ORF">HYN04_04240</name>
</gene>
<accession>A0A2Z3HKI0</accession>
<dbReference type="AlphaFoldDB" id="A0A2Z3HKI0"/>
<organism evidence="3 4">
    <name type="scientific">Phenylobacterium parvum</name>
    <dbReference type="NCBI Taxonomy" id="2201350"/>
    <lineage>
        <taxon>Bacteria</taxon>
        <taxon>Pseudomonadati</taxon>
        <taxon>Pseudomonadota</taxon>
        <taxon>Alphaproteobacteria</taxon>
        <taxon>Caulobacterales</taxon>
        <taxon>Caulobacteraceae</taxon>
        <taxon>Phenylobacterium</taxon>
    </lineage>
</organism>
<dbReference type="GO" id="GO:0016706">
    <property type="term" value="F:2-oxoglutarate-dependent dioxygenase activity"/>
    <property type="evidence" value="ECO:0007669"/>
    <property type="project" value="UniProtKB-ARBA"/>
</dbReference>
<evidence type="ECO:0000313" key="4">
    <source>
        <dbReference type="Proteomes" id="UP000247763"/>
    </source>
</evidence>
<dbReference type="GO" id="GO:0005506">
    <property type="term" value="F:iron ion binding"/>
    <property type="evidence" value="ECO:0007669"/>
    <property type="project" value="UniProtKB-ARBA"/>
</dbReference>
<dbReference type="PANTHER" id="PTHR20883:SF48">
    <property type="entry name" value="ECTOINE DIOXYGENASE"/>
    <property type="match status" value="1"/>
</dbReference>
<keyword evidence="3" id="KW-0560">Oxidoreductase</keyword>
<evidence type="ECO:0000256" key="1">
    <source>
        <dbReference type="ARBA" id="ARBA00001954"/>
    </source>
</evidence>
<dbReference type="InterPro" id="IPR008775">
    <property type="entry name" value="Phytyl_CoA_dOase-like"/>
</dbReference>
<evidence type="ECO:0000256" key="2">
    <source>
        <dbReference type="SAM" id="MobiDB-lite"/>
    </source>
</evidence>
<dbReference type="Gene3D" id="2.60.120.620">
    <property type="entry name" value="q2cbj1_9rhob like domain"/>
    <property type="match status" value="1"/>
</dbReference>
<keyword evidence="4" id="KW-1185">Reference proteome</keyword>
<dbReference type="PANTHER" id="PTHR20883">
    <property type="entry name" value="PHYTANOYL-COA DIOXYGENASE DOMAIN CONTAINING 1"/>
    <property type="match status" value="1"/>
</dbReference>
<reference evidence="4" key="1">
    <citation type="submission" date="2018-05" db="EMBL/GenBank/DDBJ databases">
        <title>Genome sequencing of Phenylobacterium sp. HYN0004.</title>
        <authorList>
            <person name="Yi H."/>
            <person name="Baek C."/>
        </authorList>
    </citation>
    <scope>NUCLEOTIDE SEQUENCE [LARGE SCALE GENOMIC DNA]</scope>
    <source>
        <strain evidence="4">HYN0004</strain>
    </source>
</reference>
<evidence type="ECO:0000313" key="3">
    <source>
        <dbReference type="EMBL" id="AWM77033.1"/>
    </source>
</evidence>
<dbReference type="OrthoDB" id="9796766at2"/>
<feature type="region of interest" description="Disordered" evidence="2">
    <location>
        <begin position="256"/>
        <end position="277"/>
    </location>
</feature>
<proteinExistence type="predicted"/>
<dbReference type="RefSeq" id="WP_110449602.1">
    <property type="nucleotide sequence ID" value="NZ_CP029479.1"/>
</dbReference>
<dbReference type="Pfam" id="PF05721">
    <property type="entry name" value="PhyH"/>
    <property type="match status" value="1"/>
</dbReference>
<dbReference type="Proteomes" id="UP000247763">
    <property type="component" value="Chromosome"/>
</dbReference>
<keyword evidence="3" id="KW-0223">Dioxygenase</keyword>
<comment type="cofactor">
    <cofactor evidence="1">
        <name>Fe(2+)</name>
        <dbReference type="ChEBI" id="CHEBI:29033"/>
    </cofactor>
</comment>
<dbReference type="KEGG" id="phb:HYN04_04240"/>